<feature type="active site" description="Nucleophile" evidence="7">
    <location>
        <position position="447"/>
    </location>
</feature>
<keyword evidence="3" id="KW-0808">Transferase</keyword>
<evidence type="ECO:0000256" key="6">
    <source>
        <dbReference type="ARBA" id="ARBA00023316"/>
    </source>
</evidence>
<dbReference type="Pfam" id="PF01471">
    <property type="entry name" value="PG_binding_1"/>
    <property type="match status" value="1"/>
</dbReference>
<dbReference type="PANTHER" id="PTHR41533:SF2">
    <property type="entry name" value="BLR7131 PROTEIN"/>
    <property type="match status" value="1"/>
</dbReference>
<dbReference type="PANTHER" id="PTHR41533">
    <property type="entry name" value="L,D-TRANSPEPTIDASE HI_1667-RELATED"/>
    <property type="match status" value="1"/>
</dbReference>
<name>A0A1M7H2J9_9RHOB</name>
<evidence type="ECO:0000256" key="7">
    <source>
        <dbReference type="PROSITE-ProRule" id="PRU01373"/>
    </source>
</evidence>
<dbReference type="SUPFAM" id="SSF47090">
    <property type="entry name" value="PGBD-like"/>
    <property type="match status" value="1"/>
</dbReference>
<evidence type="ECO:0000259" key="8">
    <source>
        <dbReference type="PROSITE" id="PS52029"/>
    </source>
</evidence>
<accession>A0A1M7H2J9</accession>
<protein>
    <submittedName>
        <fullName evidence="9">Murein L,D-transpeptidase YcbB/YkuD</fullName>
    </submittedName>
</protein>
<keyword evidence="5 7" id="KW-0573">Peptidoglycan synthesis</keyword>
<dbReference type="GO" id="GO:0008360">
    <property type="term" value="P:regulation of cell shape"/>
    <property type="evidence" value="ECO:0007669"/>
    <property type="project" value="UniProtKB-UniRule"/>
</dbReference>
<sequence>MPMIATVLPRAVLLSSLIFLGQLLLGTGAQAQVTAFKQAVAEAAAKDRDLAAFYQDNEFTGIWIGDSAADKARRVALFDAIRSAEDHGLPAARYDAEGLMAKLKSARSARDLGKAEVALSQVFLRLSRDMQTGVLVPGQVDDDIKRQVPYRERLSYLTNFVQSSPQAFFRALPPQSNEYARLMKEKLRLERLADRGGWGPAVPAEAVKPGQSGAAVTALRDRLVAMGFLDRSATQVYDENMLHAVQRFQLAHGLTPDGVAGPGTLAEINVPVQERLKSLIVAMERERWINMPLGERHILVNLTDFHARIIDDGAVSFETRVVIGKNTGDRRSPEFSDEMDHMVINPTWHVPRSIAVGEYLPKMKRNPNAVSHLRLYNSRGQQVSRGAVNFAAYNASNFPFSIKQPPSQSNALGLVKFMFPNKYNIYLHDTPAKDLFGREVRAYSHGCVRVQKPFELAYELLSKQETDPKRAFHSILDTGRETRVNLEEVVPVHIIYRTAFTQAKGPVQYRRDVYGRDGRIWDALDKAGVSLRAVQG</sequence>
<dbReference type="EMBL" id="FRCB01000005">
    <property type="protein sequence ID" value="SHM22227.1"/>
    <property type="molecule type" value="Genomic_DNA"/>
</dbReference>
<dbReference type="CDD" id="cd16913">
    <property type="entry name" value="YkuD_like"/>
    <property type="match status" value="1"/>
</dbReference>
<dbReference type="Gene3D" id="2.40.440.10">
    <property type="entry name" value="L,D-transpeptidase catalytic domain-like"/>
    <property type="match status" value="1"/>
</dbReference>
<evidence type="ECO:0000313" key="9">
    <source>
        <dbReference type="EMBL" id="SHM22227.1"/>
    </source>
</evidence>
<reference evidence="9 10" key="1">
    <citation type="submission" date="2016-11" db="EMBL/GenBank/DDBJ databases">
        <authorList>
            <person name="Varghese N."/>
            <person name="Submissions S."/>
        </authorList>
    </citation>
    <scope>NUCLEOTIDE SEQUENCE [LARGE SCALE GENOMIC DNA]</scope>
    <source>
        <strain evidence="9 10">DSM 28249</strain>
    </source>
</reference>
<dbReference type="InterPro" id="IPR005490">
    <property type="entry name" value="LD_TPept_cat_dom"/>
</dbReference>
<dbReference type="InterPro" id="IPR036365">
    <property type="entry name" value="PGBD-like_sf"/>
</dbReference>
<dbReference type="Pfam" id="PF20142">
    <property type="entry name" value="Scaffold"/>
    <property type="match status" value="1"/>
</dbReference>
<dbReference type="GO" id="GO:0016740">
    <property type="term" value="F:transferase activity"/>
    <property type="evidence" value="ECO:0007669"/>
    <property type="project" value="UniProtKB-KW"/>
</dbReference>
<evidence type="ECO:0000256" key="3">
    <source>
        <dbReference type="ARBA" id="ARBA00022679"/>
    </source>
</evidence>
<dbReference type="InterPro" id="IPR052905">
    <property type="entry name" value="LD-transpeptidase_YkuD-like"/>
</dbReference>
<feature type="active site" description="Proton donor/acceptor" evidence="7">
    <location>
        <position position="428"/>
    </location>
</feature>
<evidence type="ECO:0000256" key="4">
    <source>
        <dbReference type="ARBA" id="ARBA00022960"/>
    </source>
</evidence>
<keyword evidence="10" id="KW-1185">Reference proteome</keyword>
<organism evidence="9 10">
    <name type="scientific">Roseovarius litoreus</name>
    <dbReference type="NCBI Taxonomy" id="1155722"/>
    <lineage>
        <taxon>Bacteria</taxon>
        <taxon>Pseudomonadati</taxon>
        <taxon>Pseudomonadota</taxon>
        <taxon>Alphaproteobacteria</taxon>
        <taxon>Rhodobacterales</taxon>
        <taxon>Roseobacteraceae</taxon>
        <taxon>Roseovarius</taxon>
    </lineage>
</organism>
<dbReference type="InterPro" id="IPR045380">
    <property type="entry name" value="LD_TPept_scaffold_dom"/>
</dbReference>
<keyword evidence="6 7" id="KW-0961">Cell wall biogenesis/degradation</keyword>
<dbReference type="GO" id="GO:0009252">
    <property type="term" value="P:peptidoglycan biosynthetic process"/>
    <property type="evidence" value="ECO:0007669"/>
    <property type="project" value="UniProtKB-UniPathway"/>
</dbReference>
<feature type="domain" description="L,D-TPase catalytic" evidence="8">
    <location>
        <begin position="296"/>
        <end position="472"/>
    </location>
</feature>
<dbReference type="InterPro" id="IPR002477">
    <property type="entry name" value="Peptidoglycan-bd-like"/>
</dbReference>
<proteinExistence type="inferred from homology"/>
<dbReference type="Gene3D" id="1.10.101.10">
    <property type="entry name" value="PGBD-like superfamily/PGBD"/>
    <property type="match status" value="1"/>
</dbReference>
<dbReference type="UniPathway" id="UPA00219"/>
<dbReference type="InterPro" id="IPR038063">
    <property type="entry name" value="Transpep_catalytic_dom"/>
</dbReference>
<dbReference type="GO" id="GO:0071555">
    <property type="term" value="P:cell wall organization"/>
    <property type="evidence" value="ECO:0007669"/>
    <property type="project" value="UniProtKB-UniRule"/>
</dbReference>
<evidence type="ECO:0000256" key="2">
    <source>
        <dbReference type="ARBA" id="ARBA00005992"/>
    </source>
</evidence>
<comment type="similarity">
    <text evidence="2">Belongs to the YkuD family.</text>
</comment>
<comment type="pathway">
    <text evidence="1 7">Cell wall biogenesis; peptidoglycan biosynthesis.</text>
</comment>
<dbReference type="GO" id="GO:0004180">
    <property type="term" value="F:carboxypeptidase activity"/>
    <property type="evidence" value="ECO:0007669"/>
    <property type="project" value="UniProtKB-ARBA"/>
</dbReference>
<keyword evidence="4 7" id="KW-0133">Cell shape</keyword>
<dbReference type="InterPro" id="IPR036366">
    <property type="entry name" value="PGBDSf"/>
</dbReference>
<evidence type="ECO:0000313" key="10">
    <source>
        <dbReference type="Proteomes" id="UP000322545"/>
    </source>
</evidence>
<dbReference type="Pfam" id="PF03734">
    <property type="entry name" value="YkuD"/>
    <property type="match status" value="1"/>
</dbReference>
<evidence type="ECO:0000256" key="5">
    <source>
        <dbReference type="ARBA" id="ARBA00022984"/>
    </source>
</evidence>
<dbReference type="SUPFAM" id="SSF141523">
    <property type="entry name" value="L,D-transpeptidase catalytic domain-like"/>
    <property type="match status" value="1"/>
</dbReference>
<dbReference type="AlphaFoldDB" id="A0A1M7H2J9"/>
<gene>
    <name evidence="9" type="ORF">SAMN05443432_105219</name>
</gene>
<dbReference type="Proteomes" id="UP000322545">
    <property type="component" value="Unassembled WGS sequence"/>
</dbReference>
<evidence type="ECO:0000256" key="1">
    <source>
        <dbReference type="ARBA" id="ARBA00004752"/>
    </source>
</evidence>
<dbReference type="PROSITE" id="PS52029">
    <property type="entry name" value="LD_TPASE"/>
    <property type="match status" value="1"/>
</dbReference>